<name>A0AAV3TAG6_9EURY</name>
<dbReference type="PANTHER" id="PTHR12358:SF54">
    <property type="entry name" value="SPHINGOSINE KINASE RELATED PROTEIN"/>
    <property type="match status" value="1"/>
</dbReference>
<evidence type="ECO:0000256" key="4">
    <source>
        <dbReference type="ARBA" id="ARBA00022840"/>
    </source>
</evidence>
<dbReference type="SUPFAM" id="SSF111331">
    <property type="entry name" value="NAD kinase/diacylglycerol kinase-like"/>
    <property type="match status" value="1"/>
</dbReference>
<dbReference type="GO" id="GO:0005524">
    <property type="term" value="F:ATP binding"/>
    <property type="evidence" value="ECO:0007669"/>
    <property type="project" value="UniProtKB-KW"/>
</dbReference>
<sequence>MGDDGTERRFEALDDGAGVRTDGCDAERVLVLNPAAGTGDHVAEVRSRAAEHGFDVRETEGEGDAVEFAREAAAAGASVVAAAGGDGTLNEVVRGIQAAEKLGEVAFAVVPAGTGNNFASNVGIGGIADAFRAIERGEVREIDVGTANDGLFLNSCVAGLTADASAATDSEMKERLGVLAYVLTTIRHLPDYDGLPLRVRTDEVVDEAIEPADAEPDADATARDPDWEGRALMVLIGNARRFPGQGWPAPGNAEDGLLDVTVVAGQPSGDLLGDGALGRLLAGEETAMHRLRAPALSIESLDDEPIQFSLDGEMVSTPSLDVSIERRRLPLFVGEGYDPEPTS</sequence>
<dbReference type="InterPro" id="IPR017438">
    <property type="entry name" value="ATP-NAD_kinase_N"/>
</dbReference>
<dbReference type="Pfam" id="PF19279">
    <property type="entry name" value="YegS_C"/>
    <property type="match status" value="1"/>
</dbReference>
<organism evidence="6 7">
    <name type="scientific">Natronoarchaeum mannanilyticum</name>
    <dbReference type="NCBI Taxonomy" id="926360"/>
    <lineage>
        <taxon>Archaea</taxon>
        <taxon>Methanobacteriati</taxon>
        <taxon>Methanobacteriota</taxon>
        <taxon>Stenosarchaea group</taxon>
        <taxon>Halobacteria</taxon>
        <taxon>Halobacteriales</taxon>
        <taxon>Natronoarchaeaceae</taxon>
    </lineage>
</organism>
<evidence type="ECO:0000313" key="7">
    <source>
        <dbReference type="Proteomes" id="UP001500420"/>
    </source>
</evidence>
<protein>
    <submittedName>
        <fullName evidence="6">Diacylglycerol kinase family lipid kinase</fullName>
    </submittedName>
</protein>
<reference evidence="6 7" key="1">
    <citation type="journal article" date="2019" name="Int. J. Syst. Evol. Microbiol.">
        <title>The Global Catalogue of Microorganisms (GCM) 10K type strain sequencing project: providing services to taxonomists for standard genome sequencing and annotation.</title>
        <authorList>
            <consortium name="The Broad Institute Genomics Platform"/>
            <consortium name="The Broad Institute Genome Sequencing Center for Infectious Disease"/>
            <person name="Wu L."/>
            <person name="Ma J."/>
        </authorList>
    </citation>
    <scope>NUCLEOTIDE SEQUENCE [LARGE SCALE GENOMIC DNA]</scope>
    <source>
        <strain evidence="6 7">JCM 16328</strain>
    </source>
</reference>
<feature type="domain" description="DAGKc" evidence="5">
    <location>
        <begin position="23"/>
        <end position="151"/>
    </location>
</feature>
<dbReference type="InterPro" id="IPR001206">
    <property type="entry name" value="Diacylglycerol_kinase_cat_dom"/>
</dbReference>
<dbReference type="Proteomes" id="UP001500420">
    <property type="component" value="Unassembled WGS sequence"/>
</dbReference>
<keyword evidence="7" id="KW-1185">Reference proteome</keyword>
<dbReference type="PROSITE" id="PS50146">
    <property type="entry name" value="DAGK"/>
    <property type="match status" value="1"/>
</dbReference>
<comment type="caution">
    <text evidence="6">The sequence shown here is derived from an EMBL/GenBank/DDBJ whole genome shotgun (WGS) entry which is preliminary data.</text>
</comment>
<evidence type="ECO:0000256" key="1">
    <source>
        <dbReference type="ARBA" id="ARBA00022679"/>
    </source>
</evidence>
<dbReference type="RefSeq" id="WP_343773879.1">
    <property type="nucleotide sequence ID" value="NZ_BAAADV010000003.1"/>
</dbReference>
<keyword evidence="2" id="KW-0547">Nucleotide-binding</keyword>
<dbReference type="InterPro" id="IPR045540">
    <property type="entry name" value="YegS/DAGK_C"/>
</dbReference>
<evidence type="ECO:0000256" key="3">
    <source>
        <dbReference type="ARBA" id="ARBA00022777"/>
    </source>
</evidence>
<gene>
    <name evidence="6" type="ORF">GCM10009020_20240</name>
</gene>
<proteinExistence type="predicted"/>
<evidence type="ECO:0000256" key="2">
    <source>
        <dbReference type="ARBA" id="ARBA00022741"/>
    </source>
</evidence>
<dbReference type="AlphaFoldDB" id="A0AAV3TAG6"/>
<accession>A0AAV3TAG6</accession>
<evidence type="ECO:0000313" key="6">
    <source>
        <dbReference type="EMBL" id="GAA0673225.1"/>
    </source>
</evidence>
<dbReference type="PANTHER" id="PTHR12358">
    <property type="entry name" value="SPHINGOSINE KINASE"/>
    <property type="match status" value="1"/>
</dbReference>
<keyword evidence="1" id="KW-0808">Transferase</keyword>
<dbReference type="Gene3D" id="3.40.50.10330">
    <property type="entry name" value="Probable inorganic polyphosphate/atp-NAD kinase, domain 1"/>
    <property type="match status" value="1"/>
</dbReference>
<dbReference type="EMBL" id="BAAADV010000003">
    <property type="protein sequence ID" value="GAA0673225.1"/>
    <property type="molecule type" value="Genomic_DNA"/>
</dbReference>
<dbReference type="InterPro" id="IPR050187">
    <property type="entry name" value="Lipid_Phosphate_FormReg"/>
</dbReference>
<dbReference type="InterPro" id="IPR016064">
    <property type="entry name" value="NAD/diacylglycerol_kinase_sf"/>
</dbReference>
<dbReference type="SMART" id="SM00046">
    <property type="entry name" value="DAGKc"/>
    <property type="match status" value="1"/>
</dbReference>
<evidence type="ECO:0000259" key="5">
    <source>
        <dbReference type="PROSITE" id="PS50146"/>
    </source>
</evidence>
<dbReference type="Pfam" id="PF00781">
    <property type="entry name" value="DAGK_cat"/>
    <property type="match status" value="1"/>
</dbReference>
<dbReference type="GO" id="GO:0016301">
    <property type="term" value="F:kinase activity"/>
    <property type="evidence" value="ECO:0007669"/>
    <property type="project" value="UniProtKB-KW"/>
</dbReference>
<dbReference type="Gene3D" id="2.60.200.40">
    <property type="match status" value="1"/>
</dbReference>
<keyword evidence="3 6" id="KW-0418">Kinase</keyword>
<keyword evidence="4" id="KW-0067">ATP-binding</keyword>